<reference evidence="2 3" key="1">
    <citation type="submission" date="2019-07" db="EMBL/GenBank/DDBJ databases">
        <title>Full genome sequence of Sphingomonas sp. 4R-6-7(HKS19).</title>
        <authorList>
            <person name="Im W.-T."/>
        </authorList>
    </citation>
    <scope>NUCLEOTIDE SEQUENCE [LARGE SCALE GENOMIC DNA]</scope>
    <source>
        <strain evidence="2 3">HKS19</strain>
    </source>
</reference>
<dbReference type="AlphaFoldDB" id="A0A5B8LM97"/>
<accession>A0A5B8LM97</accession>
<protein>
    <recommendedName>
        <fullName evidence="1">DUF6265 domain-containing protein</fullName>
    </recommendedName>
</protein>
<evidence type="ECO:0000313" key="3">
    <source>
        <dbReference type="Proteomes" id="UP000315673"/>
    </source>
</evidence>
<dbReference type="KEGG" id="spai:FPZ24_13490"/>
<dbReference type="EMBL" id="CP042306">
    <property type="protein sequence ID" value="QDZ09216.1"/>
    <property type="molecule type" value="Genomic_DNA"/>
</dbReference>
<evidence type="ECO:0000259" key="1">
    <source>
        <dbReference type="Pfam" id="PF19780"/>
    </source>
</evidence>
<name>A0A5B8LM97_9SPHN</name>
<organism evidence="2 3">
    <name type="scientific">Sphingomonas panacisoli</name>
    <dbReference type="NCBI Taxonomy" id="1813879"/>
    <lineage>
        <taxon>Bacteria</taxon>
        <taxon>Pseudomonadati</taxon>
        <taxon>Pseudomonadota</taxon>
        <taxon>Alphaproteobacteria</taxon>
        <taxon>Sphingomonadales</taxon>
        <taxon>Sphingomonadaceae</taxon>
        <taxon>Sphingomonas</taxon>
    </lineage>
</organism>
<feature type="domain" description="DUF6265" evidence="1">
    <location>
        <begin position="21"/>
        <end position="125"/>
    </location>
</feature>
<proteinExistence type="predicted"/>
<dbReference type="OrthoDB" id="5382295at2"/>
<sequence>MVMGLALLATGASNAPAMPGWMSGCWLEQKGPNWTEECWTGPRADHMMGSGRDGRGDQVKSWETMQIERGADGTLVFYGSVKGGKRVAFPMVSSGPRDMVFANPSHDYPQRIHYWREGMGLNAEISLMDGSQKYGWKYGRQGGN</sequence>
<keyword evidence="3" id="KW-1185">Reference proteome</keyword>
<dbReference type="Proteomes" id="UP000315673">
    <property type="component" value="Chromosome"/>
</dbReference>
<dbReference type="Pfam" id="PF19780">
    <property type="entry name" value="DUF6265"/>
    <property type="match status" value="1"/>
</dbReference>
<dbReference type="InterPro" id="IPR046232">
    <property type="entry name" value="DUF6265"/>
</dbReference>
<gene>
    <name evidence="2" type="ORF">FPZ24_13490</name>
</gene>
<evidence type="ECO:0000313" key="2">
    <source>
        <dbReference type="EMBL" id="QDZ09216.1"/>
    </source>
</evidence>